<feature type="domain" description="DUF397" evidence="1">
    <location>
        <begin position="2"/>
        <end position="56"/>
    </location>
</feature>
<dbReference type="EMBL" id="JBHSON010000081">
    <property type="protein sequence ID" value="MFC5752100.1"/>
    <property type="molecule type" value="Genomic_DNA"/>
</dbReference>
<gene>
    <name evidence="2" type="ORF">ACFPZN_41375</name>
</gene>
<comment type="caution">
    <text evidence="2">The sequence shown here is derived from an EMBL/GenBank/DDBJ whole genome shotgun (WGS) entry which is preliminary data.</text>
</comment>
<evidence type="ECO:0000259" key="1">
    <source>
        <dbReference type="Pfam" id="PF04149"/>
    </source>
</evidence>
<reference evidence="3" key="1">
    <citation type="journal article" date="2019" name="Int. J. Syst. Evol. Microbiol.">
        <title>The Global Catalogue of Microorganisms (GCM) 10K type strain sequencing project: providing services to taxonomists for standard genome sequencing and annotation.</title>
        <authorList>
            <consortium name="The Broad Institute Genomics Platform"/>
            <consortium name="The Broad Institute Genome Sequencing Center for Infectious Disease"/>
            <person name="Wu L."/>
            <person name="Ma J."/>
        </authorList>
    </citation>
    <scope>NUCLEOTIDE SEQUENCE [LARGE SCALE GENOMIC DNA]</scope>
    <source>
        <strain evidence="3">KCTC 42087</strain>
    </source>
</reference>
<organism evidence="2 3">
    <name type="scientific">Actinomadura rugatobispora</name>
    <dbReference type="NCBI Taxonomy" id="1994"/>
    <lineage>
        <taxon>Bacteria</taxon>
        <taxon>Bacillati</taxon>
        <taxon>Actinomycetota</taxon>
        <taxon>Actinomycetes</taxon>
        <taxon>Streptosporangiales</taxon>
        <taxon>Thermomonosporaceae</taxon>
        <taxon>Actinomadura</taxon>
    </lineage>
</organism>
<accession>A0ABW1AD89</accession>
<dbReference type="Pfam" id="PF04149">
    <property type="entry name" value="DUF397"/>
    <property type="match status" value="1"/>
</dbReference>
<dbReference type="InterPro" id="IPR007278">
    <property type="entry name" value="DUF397"/>
</dbReference>
<evidence type="ECO:0000313" key="2">
    <source>
        <dbReference type="EMBL" id="MFC5752100.1"/>
    </source>
</evidence>
<dbReference type="RefSeq" id="WP_378288062.1">
    <property type="nucleotide sequence ID" value="NZ_JBHSON010000081.1"/>
</dbReference>
<proteinExistence type="predicted"/>
<evidence type="ECO:0000313" key="3">
    <source>
        <dbReference type="Proteomes" id="UP001596074"/>
    </source>
</evidence>
<dbReference type="Proteomes" id="UP001596074">
    <property type="component" value="Unassembled WGS sequence"/>
</dbReference>
<name>A0ABW1AD89_9ACTN</name>
<sequence>MTQWRKSSRSADTGQTDCVEVARLPLAVGIRDSKAPDAGHIALSHVTLASLLSGIKAGTFDL</sequence>
<protein>
    <submittedName>
        <fullName evidence="2">DUF397 domain-containing protein</fullName>
    </submittedName>
</protein>
<keyword evidence="3" id="KW-1185">Reference proteome</keyword>